<dbReference type="EMBL" id="CP101462">
    <property type="protein sequence ID" value="UTT42014.1"/>
    <property type="molecule type" value="Genomic_DNA"/>
</dbReference>
<proteinExistence type="predicted"/>
<keyword evidence="2" id="KW-1185">Reference proteome</keyword>
<gene>
    <name evidence="1" type="ORF">NMQ00_10630</name>
</gene>
<name>A0ABY5FKY1_9BACL</name>
<evidence type="ECO:0000313" key="2">
    <source>
        <dbReference type="Proteomes" id="UP001060325"/>
    </source>
</evidence>
<protein>
    <submittedName>
        <fullName evidence="1">Uncharacterized protein</fullName>
    </submittedName>
</protein>
<dbReference type="RefSeq" id="WP_255176676.1">
    <property type="nucleotide sequence ID" value="NZ_CP101462.1"/>
</dbReference>
<evidence type="ECO:0000313" key="1">
    <source>
        <dbReference type="EMBL" id="UTT42014.1"/>
    </source>
</evidence>
<dbReference type="Proteomes" id="UP001060325">
    <property type="component" value="Chromosome"/>
</dbReference>
<sequence length="102" mass="11435">MDHTNELIKILLDKTTSDAERDDAAMDLGFILNDETVEVALLNVANDKKTDEMIRASCGESLAQIWIGHNQVSREKLALLTGIAMDEAIKLIKKENMEYTLE</sequence>
<accession>A0ABY5FKY1</accession>
<reference evidence="1" key="1">
    <citation type="submission" date="2022-07" db="EMBL/GenBank/DDBJ databases">
        <title>Complete genome of CX2.</title>
        <authorList>
            <person name="Cao G."/>
        </authorList>
    </citation>
    <scope>NUCLEOTIDE SEQUENCE</scope>
    <source>
        <strain evidence="1">CX2</strain>
    </source>
</reference>
<organism evidence="1 2">
    <name type="scientific">Exiguobacterium aurantiacum</name>
    <dbReference type="NCBI Taxonomy" id="33987"/>
    <lineage>
        <taxon>Bacteria</taxon>
        <taxon>Bacillati</taxon>
        <taxon>Bacillota</taxon>
        <taxon>Bacilli</taxon>
        <taxon>Bacillales</taxon>
        <taxon>Bacillales Family XII. Incertae Sedis</taxon>
        <taxon>Exiguobacterium</taxon>
    </lineage>
</organism>